<keyword evidence="3" id="KW-0809">Transit peptide</keyword>
<keyword evidence="6" id="KW-1185">Reference proteome</keyword>
<keyword evidence="2" id="KW-0805">Transcription regulation</keyword>
<organism evidence="5 6">
    <name type="scientific">Chlorella ohadii</name>
    <dbReference type="NCBI Taxonomy" id="2649997"/>
    <lineage>
        <taxon>Eukaryota</taxon>
        <taxon>Viridiplantae</taxon>
        <taxon>Chlorophyta</taxon>
        <taxon>core chlorophytes</taxon>
        <taxon>Trebouxiophyceae</taxon>
        <taxon>Chlorellales</taxon>
        <taxon>Chlorellaceae</taxon>
        <taxon>Chlorella clade</taxon>
        <taxon>Chlorella</taxon>
    </lineage>
</organism>
<dbReference type="AlphaFoldDB" id="A0AAD5DGK3"/>
<proteinExistence type="inferred from homology"/>
<accession>A0AAD5DGK3</accession>
<evidence type="ECO:0000256" key="4">
    <source>
        <dbReference type="SAM" id="MobiDB-lite"/>
    </source>
</evidence>
<reference evidence="5" key="1">
    <citation type="submission" date="2020-11" db="EMBL/GenBank/DDBJ databases">
        <title>Chlorella ohadii genome sequencing and assembly.</title>
        <authorList>
            <person name="Murik O."/>
            <person name="Treves H."/>
            <person name="Kedem I."/>
            <person name="Shotland Y."/>
            <person name="Kaplan A."/>
        </authorList>
    </citation>
    <scope>NUCLEOTIDE SEQUENCE</scope>
    <source>
        <strain evidence="5">1</strain>
    </source>
</reference>
<dbReference type="Proteomes" id="UP001205105">
    <property type="component" value="Unassembled WGS sequence"/>
</dbReference>
<sequence>MLARAQCTAAPPAAALSRPPLRRLQALRRYARAHGGLAVRAAAAAGSGGGVSSGSSSGSPDPSSVQDCSGLSEAQLQAVAEQLMSQSREASQSKTARLSDDTLQRRMALLLQLGFSQAAIEAAIRKTGGGPYIAEQHISEIVALLRQWGFSQKQLNSVLAGSSAFTRSAADVEGVLAWLQQEFRLQHGEVARACGRMPSLLAQKQETLQANWRAFEAEFQPTSSAIAALAAVLQKGHAGFLLLKSETLKAKVCQLQQLFFVDDRSLPKRIGHMAEICGFDIPGTIQPRLAFLQALTGVPDKKLASRILSCPALFRTSEELLQRKRNALVAAMGEQAAQDILLMRPDVLAAVEERAALNITALQQLFGVARESAAGILCANTRLLKYNMQDSTTASKLCSRVAFWQQVYSLSADAAAVRCSVMLHQSLCTVAPRVAFYQQQRPDQPLPPCRAFTSGNEAFCEQFKLNPLEFAAFKARWLASEEGRALCQHEGKQSERQR</sequence>
<dbReference type="InterPro" id="IPR003690">
    <property type="entry name" value="MTERF"/>
</dbReference>
<dbReference type="GO" id="GO:0003676">
    <property type="term" value="F:nucleic acid binding"/>
    <property type="evidence" value="ECO:0007669"/>
    <property type="project" value="InterPro"/>
</dbReference>
<gene>
    <name evidence="5" type="ORF">COHA_010032</name>
</gene>
<dbReference type="EMBL" id="JADXDR010000206">
    <property type="protein sequence ID" value="KAI7836063.1"/>
    <property type="molecule type" value="Genomic_DNA"/>
</dbReference>
<evidence type="ECO:0000313" key="6">
    <source>
        <dbReference type="Proteomes" id="UP001205105"/>
    </source>
</evidence>
<dbReference type="PANTHER" id="PTHR13068:SF112">
    <property type="entry name" value="TRANSCRIPTION TERMINATION FACTOR 3, MITOCHONDRIAL"/>
    <property type="match status" value="1"/>
</dbReference>
<evidence type="ECO:0000256" key="1">
    <source>
        <dbReference type="ARBA" id="ARBA00007692"/>
    </source>
</evidence>
<dbReference type="PANTHER" id="PTHR13068">
    <property type="entry name" value="CGI-12 PROTEIN-RELATED"/>
    <property type="match status" value="1"/>
</dbReference>
<comment type="caution">
    <text evidence="5">The sequence shown here is derived from an EMBL/GenBank/DDBJ whole genome shotgun (WGS) entry which is preliminary data.</text>
</comment>
<keyword evidence="2" id="KW-0804">Transcription</keyword>
<evidence type="ECO:0000256" key="3">
    <source>
        <dbReference type="ARBA" id="ARBA00022946"/>
    </source>
</evidence>
<dbReference type="Gene3D" id="1.25.70.10">
    <property type="entry name" value="Transcription termination factor 3, mitochondrial"/>
    <property type="match status" value="2"/>
</dbReference>
<feature type="compositionally biased region" description="Polar residues" evidence="4">
    <location>
        <begin position="60"/>
        <end position="70"/>
    </location>
</feature>
<dbReference type="InterPro" id="IPR038538">
    <property type="entry name" value="MTERF_sf"/>
</dbReference>
<name>A0AAD5DGK3_9CHLO</name>
<evidence type="ECO:0000313" key="5">
    <source>
        <dbReference type="EMBL" id="KAI7836063.1"/>
    </source>
</evidence>
<dbReference type="GO" id="GO:0006353">
    <property type="term" value="P:DNA-templated transcription termination"/>
    <property type="evidence" value="ECO:0007669"/>
    <property type="project" value="UniProtKB-KW"/>
</dbReference>
<feature type="region of interest" description="Disordered" evidence="4">
    <location>
        <begin position="48"/>
        <end position="70"/>
    </location>
</feature>
<protein>
    <submittedName>
        <fullName evidence="5">Uncharacterized protein</fullName>
    </submittedName>
</protein>
<comment type="similarity">
    <text evidence="1">Belongs to the mTERF family.</text>
</comment>
<evidence type="ECO:0000256" key="2">
    <source>
        <dbReference type="ARBA" id="ARBA00022472"/>
    </source>
</evidence>
<keyword evidence="2" id="KW-0806">Transcription termination</keyword>